<comment type="caution">
    <text evidence="4">The sequence shown here is derived from an EMBL/GenBank/DDBJ whole genome shotgun (WGS) entry which is preliminary data.</text>
</comment>
<evidence type="ECO:0000313" key="5">
    <source>
        <dbReference type="Proteomes" id="UP000738349"/>
    </source>
</evidence>
<dbReference type="InterPro" id="IPR001138">
    <property type="entry name" value="Zn2Cys6_DnaBD"/>
</dbReference>
<dbReference type="Gene3D" id="4.10.240.10">
    <property type="entry name" value="Zn(2)-C6 fungal-type DNA-binding domain"/>
    <property type="match status" value="1"/>
</dbReference>
<keyword evidence="5" id="KW-1185">Reference proteome</keyword>
<dbReference type="CDD" id="cd00067">
    <property type="entry name" value="GAL4"/>
    <property type="match status" value="1"/>
</dbReference>
<dbReference type="SMART" id="SM00066">
    <property type="entry name" value="GAL4"/>
    <property type="match status" value="1"/>
</dbReference>
<dbReference type="InterPro" id="IPR036864">
    <property type="entry name" value="Zn2-C6_fun-type_DNA-bd_sf"/>
</dbReference>
<evidence type="ECO:0000313" key="4">
    <source>
        <dbReference type="EMBL" id="KAH7166440.1"/>
    </source>
</evidence>
<protein>
    <recommendedName>
        <fullName evidence="3">Zn(2)-C6 fungal-type domain-containing protein</fullName>
    </recommendedName>
</protein>
<dbReference type="AlphaFoldDB" id="A0A9P9FMK5"/>
<dbReference type="GO" id="GO:0008270">
    <property type="term" value="F:zinc ion binding"/>
    <property type="evidence" value="ECO:0007669"/>
    <property type="project" value="InterPro"/>
</dbReference>
<proteinExistence type="predicted"/>
<name>A0A9P9FMK5_9HYPO</name>
<dbReference type="GO" id="GO:0000981">
    <property type="term" value="F:DNA-binding transcription factor activity, RNA polymerase II-specific"/>
    <property type="evidence" value="ECO:0007669"/>
    <property type="project" value="InterPro"/>
</dbReference>
<evidence type="ECO:0000259" key="3">
    <source>
        <dbReference type="PROSITE" id="PS50048"/>
    </source>
</evidence>
<reference evidence="4" key="1">
    <citation type="journal article" date="2021" name="Nat. Commun.">
        <title>Genetic determinants of endophytism in the Arabidopsis root mycobiome.</title>
        <authorList>
            <person name="Mesny F."/>
            <person name="Miyauchi S."/>
            <person name="Thiergart T."/>
            <person name="Pickel B."/>
            <person name="Atanasova L."/>
            <person name="Karlsson M."/>
            <person name="Huettel B."/>
            <person name="Barry K.W."/>
            <person name="Haridas S."/>
            <person name="Chen C."/>
            <person name="Bauer D."/>
            <person name="Andreopoulos W."/>
            <person name="Pangilinan J."/>
            <person name="LaButti K."/>
            <person name="Riley R."/>
            <person name="Lipzen A."/>
            <person name="Clum A."/>
            <person name="Drula E."/>
            <person name="Henrissat B."/>
            <person name="Kohler A."/>
            <person name="Grigoriev I.V."/>
            <person name="Martin F.M."/>
            <person name="Hacquard S."/>
        </authorList>
    </citation>
    <scope>NUCLEOTIDE SEQUENCE</scope>
    <source>
        <strain evidence="4">MPI-CAGE-AT-0147</strain>
    </source>
</reference>
<feature type="region of interest" description="Disordered" evidence="2">
    <location>
        <begin position="84"/>
        <end position="119"/>
    </location>
</feature>
<accession>A0A9P9FMK5</accession>
<gene>
    <name evidence="4" type="ORF">EDB81DRAFT_782277</name>
</gene>
<dbReference type="EMBL" id="JAGMUV010000003">
    <property type="protein sequence ID" value="KAH7166440.1"/>
    <property type="molecule type" value="Genomic_DNA"/>
</dbReference>
<dbReference type="PROSITE" id="PS00463">
    <property type="entry name" value="ZN2_CY6_FUNGAL_1"/>
    <property type="match status" value="1"/>
</dbReference>
<sequence length="683" mass="75966">MPDNTVPRRPRKGTRSCAECRRRKVACSWTSEHNATCRRCEERGTACIAQVYSSPSTTTRRSSSNRDRVARLEQQLARLTSAVHGLESDLGHGPKTTSSPAVVRGPVPEGSDPDSDAESHISDVLDIEPPTYLNSLFNNNLLSFDSRGAGSIEESRVLKALARFSDIARAALQPLIPSKEDVAAIAEHTNGWQEFVNIVVPVKCISKVGAEILEEYDDMKRPTVDPVDLAAWLLSLAITVEQMPREAMSPTSASKWPANASSFSKAVAEAVDRTVVSREIFSSNFKGVQATLLLLRLHHAQGHFMKAWLMLRRLLAISELLGLQYSTDASKTTLWECLCAMDKFNSLCFAFPSATRHYPRKEKCLIIDGKLSLPAYVYQLSYIAVELEDIFGPQGKHLSDTELYEKTSKLDGDLHKLAASAPGLSTSQEILPLPNVVMQYYQHYVTMRVHTTLSLRPVTSAETMSSRAKCTEACSGAIRRYAQFSPLLPRGFFLRRPLDLQILTVVVLLMLIDFSSELAEPPFVPGTLSEETKALVQQVVDTMEAVLDQPNTDYARQAIPTIRALVGLFSENETDRTDTSLSIRVPLLGKVHIRRRQHQSTNENDAKPQGIDSNLTQTAAAPPLMNSTPSVPMASNDPVFWEPLSWFIEEEDSERMFRDVAMMEYFSSTTTCNDTPMFDFNQL</sequence>
<feature type="domain" description="Zn(2)-C6 fungal-type" evidence="3">
    <location>
        <begin position="16"/>
        <end position="49"/>
    </location>
</feature>
<dbReference type="PROSITE" id="PS50048">
    <property type="entry name" value="ZN2_CY6_FUNGAL_2"/>
    <property type="match status" value="1"/>
</dbReference>
<dbReference type="PANTHER" id="PTHR47840:SF3">
    <property type="entry name" value="ZN(II)2CYS6 TRANSCRIPTION FACTOR (EUROFUNG)"/>
    <property type="match status" value="1"/>
</dbReference>
<evidence type="ECO:0000256" key="1">
    <source>
        <dbReference type="ARBA" id="ARBA00023242"/>
    </source>
</evidence>
<dbReference type="Proteomes" id="UP000738349">
    <property type="component" value="Unassembled WGS sequence"/>
</dbReference>
<keyword evidence="1" id="KW-0539">Nucleus</keyword>
<dbReference type="OrthoDB" id="6509908at2759"/>
<dbReference type="SUPFAM" id="SSF57701">
    <property type="entry name" value="Zn2/Cys6 DNA-binding domain"/>
    <property type="match status" value="1"/>
</dbReference>
<feature type="region of interest" description="Disordered" evidence="2">
    <location>
        <begin position="595"/>
        <end position="614"/>
    </location>
</feature>
<organism evidence="4 5">
    <name type="scientific">Dactylonectria macrodidyma</name>
    <dbReference type="NCBI Taxonomy" id="307937"/>
    <lineage>
        <taxon>Eukaryota</taxon>
        <taxon>Fungi</taxon>
        <taxon>Dikarya</taxon>
        <taxon>Ascomycota</taxon>
        <taxon>Pezizomycotina</taxon>
        <taxon>Sordariomycetes</taxon>
        <taxon>Hypocreomycetidae</taxon>
        <taxon>Hypocreales</taxon>
        <taxon>Nectriaceae</taxon>
        <taxon>Dactylonectria</taxon>
    </lineage>
</organism>
<evidence type="ECO:0000256" key="2">
    <source>
        <dbReference type="SAM" id="MobiDB-lite"/>
    </source>
</evidence>
<dbReference type="CDD" id="cd12148">
    <property type="entry name" value="fungal_TF_MHR"/>
    <property type="match status" value="1"/>
</dbReference>
<dbReference type="PANTHER" id="PTHR47840">
    <property type="entry name" value="ZN(II)2CYS6 TRANSCRIPTION FACTOR (EUROFUNG)-RELATED"/>
    <property type="match status" value="1"/>
</dbReference>